<evidence type="ECO:0000313" key="3">
    <source>
        <dbReference type="EMBL" id="MBC3873800.1"/>
    </source>
</evidence>
<feature type="signal peptide" evidence="1">
    <location>
        <begin position="1"/>
        <end position="32"/>
    </location>
</feature>
<gene>
    <name evidence="3" type="ORF">H8K55_09380</name>
</gene>
<organism evidence="3 4">
    <name type="scientific">Undibacterium flavidum</name>
    <dbReference type="NCBI Taxonomy" id="2762297"/>
    <lineage>
        <taxon>Bacteria</taxon>
        <taxon>Pseudomonadati</taxon>
        <taxon>Pseudomonadota</taxon>
        <taxon>Betaproteobacteria</taxon>
        <taxon>Burkholderiales</taxon>
        <taxon>Oxalobacteraceae</taxon>
        <taxon>Undibacterium</taxon>
    </lineage>
</organism>
<evidence type="ECO:0000256" key="1">
    <source>
        <dbReference type="SAM" id="SignalP"/>
    </source>
</evidence>
<proteinExistence type="predicted"/>
<keyword evidence="1" id="KW-0732">Signal</keyword>
<comment type="caution">
    <text evidence="3">The sequence shown here is derived from an EMBL/GenBank/DDBJ whole genome shotgun (WGS) entry which is preliminary data.</text>
</comment>
<evidence type="ECO:0000259" key="2">
    <source>
        <dbReference type="Pfam" id="PF00144"/>
    </source>
</evidence>
<sequence>MLLLTSTSKSTQKILSLSFVFTLALQSVPASAQVDVKTMISTIESPLKNGESELDKLSLEQLMEKLRVPGMSIAVIKDFKLHWAKTYGVIDAQSGKALNLQTRFQAASISKPITAMAAMRMVQDGRLNLDTDVNTYFKSLRIPANPAFPNQAITPRSLFSHTSGAADGFGFPGYEPDATLPTTEEILEGKLPSNVGKILFTEAPFQVSKYSGGGVMFMQLAMRDISGRPFADLMRTSVLQPLAMHDSSFVQAKNLEGNPNAALAHDEAGQRFAAPWHVYPELATSGLWTTPSDLAKVIIAMQNALLGKDENLLTQQSAREMITPVSVGRFGIGWSISQRNNGWYFSHSGANWGYRAWAIGHIRKGYGLVVMTNSDSGMSLINQVVDRVESAYNWDSRPTASSR</sequence>
<name>A0ABR6YB10_9BURK</name>
<dbReference type="EMBL" id="JACOGA010000007">
    <property type="protein sequence ID" value="MBC3873800.1"/>
    <property type="molecule type" value="Genomic_DNA"/>
</dbReference>
<dbReference type="InterPro" id="IPR012338">
    <property type="entry name" value="Beta-lactam/transpept-like"/>
</dbReference>
<dbReference type="Gene3D" id="3.40.710.10">
    <property type="entry name" value="DD-peptidase/beta-lactamase superfamily"/>
    <property type="match status" value="1"/>
</dbReference>
<protein>
    <submittedName>
        <fullName evidence="3">Beta-lactamase family protein</fullName>
    </submittedName>
</protein>
<dbReference type="InterPro" id="IPR001466">
    <property type="entry name" value="Beta-lactam-related"/>
</dbReference>
<feature type="domain" description="Beta-lactamase-related" evidence="2">
    <location>
        <begin position="60"/>
        <end position="377"/>
    </location>
</feature>
<keyword evidence="4" id="KW-1185">Reference proteome</keyword>
<evidence type="ECO:0000313" key="4">
    <source>
        <dbReference type="Proteomes" id="UP000624279"/>
    </source>
</evidence>
<dbReference type="Proteomes" id="UP000624279">
    <property type="component" value="Unassembled WGS sequence"/>
</dbReference>
<dbReference type="SUPFAM" id="SSF56601">
    <property type="entry name" value="beta-lactamase/transpeptidase-like"/>
    <property type="match status" value="1"/>
</dbReference>
<dbReference type="Pfam" id="PF00144">
    <property type="entry name" value="Beta-lactamase"/>
    <property type="match status" value="1"/>
</dbReference>
<feature type="chain" id="PRO_5045399986" evidence="1">
    <location>
        <begin position="33"/>
        <end position="403"/>
    </location>
</feature>
<reference evidence="3 4" key="1">
    <citation type="submission" date="2020-08" db="EMBL/GenBank/DDBJ databases">
        <title>Novel species isolated from subtropical streams in China.</title>
        <authorList>
            <person name="Lu H."/>
        </authorList>
    </citation>
    <scope>NUCLEOTIDE SEQUENCE [LARGE SCALE GENOMIC DNA]</scope>
    <source>
        <strain evidence="3 4">LX15W</strain>
    </source>
</reference>
<dbReference type="PANTHER" id="PTHR46825:SF12">
    <property type="entry name" value="PENICILLIN-BINDING PROTEIN 4"/>
    <property type="match status" value="1"/>
</dbReference>
<dbReference type="InterPro" id="IPR050491">
    <property type="entry name" value="AmpC-like"/>
</dbReference>
<accession>A0ABR6YB10</accession>
<dbReference type="RefSeq" id="WP_186941824.1">
    <property type="nucleotide sequence ID" value="NZ_JACOGA010000007.1"/>
</dbReference>
<dbReference type="PANTHER" id="PTHR46825">
    <property type="entry name" value="D-ALANYL-D-ALANINE-CARBOXYPEPTIDASE/ENDOPEPTIDASE AMPH"/>
    <property type="match status" value="1"/>
</dbReference>